<dbReference type="PRINTS" id="PR00344">
    <property type="entry name" value="BCTRLSENSOR"/>
</dbReference>
<sequence length="459" mass="48505">MSIIDRHPTPWSKSVASAPFDLGPVSGRVDREGRLTAADPALLRLQEEAGSRLGAPLALPQLAAVARSAMKLGVPLSRSVIAASSDQDLDLWVRAEPDEDGANLTIDGWKARPPAPPRLTLVGSEPLPDEDAASSGPLGFTTDAELKISRIDEQLADRLNIAATDAIGQPLTRFFLLTDNGDGVMPLLTALVSRQHFSGQRARVRGGGDEIQVTLEGSALQHRREGFTGYEIIVVIEGEPEPSASVSFDPALDVALRSPLDRIIAAAERIVDRSEGPLRSDYAAYAGDIAAAGRHLLSVIHTMTEQEAARASGHVDMSQLAAEALQLVQETAQKQGVKIELVGADQPLLAIGDQRGAVQILVNLLANAVRHSPANGNVALIVQSLGQQIAVTVADEGPGIAEDDHERIFERYERADDSPGGIGLGLAISRRLARSMGGDIELQSKPGSGARFTLLLAAA</sequence>
<comment type="catalytic activity">
    <reaction evidence="1">
        <text>ATP + protein L-histidine = ADP + protein N-phospho-L-histidine.</text>
        <dbReference type="EC" id="2.7.13.3"/>
    </reaction>
</comment>
<dbReference type="RefSeq" id="WP_235066444.1">
    <property type="nucleotide sequence ID" value="NZ_JAKFGM010000001.1"/>
</dbReference>
<dbReference type="CDD" id="cd00075">
    <property type="entry name" value="HATPase"/>
    <property type="match status" value="1"/>
</dbReference>
<dbReference type="AlphaFoldDB" id="A0A9X1QKR4"/>
<proteinExistence type="predicted"/>
<gene>
    <name evidence="7" type="ORF">LVY65_02590</name>
</gene>
<keyword evidence="8" id="KW-1185">Reference proteome</keyword>
<evidence type="ECO:0000256" key="2">
    <source>
        <dbReference type="ARBA" id="ARBA00012438"/>
    </source>
</evidence>
<comment type="caution">
    <text evidence="7">The sequence shown here is derived from an EMBL/GenBank/DDBJ whole genome shotgun (WGS) entry which is preliminary data.</text>
</comment>
<dbReference type="PANTHER" id="PTHR43711">
    <property type="entry name" value="TWO-COMPONENT HISTIDINE KINASE"/>
    <property type="match status" value="1"/>
</dbReference>
<evidence type="ECO:0000256" key="5">
    <source>
        <dbReference type="ARBA" id="ARBA00023012"/>
    </source>
</evidence>
<dbReference type="InterPro" id="IPR036890">
    <property type="entry name" value="HATPase_C_sf"/>
</dbReference>
<feature type="domain" description="Histidine kinase" evidence="6">
    <location>
        <begin position="251"/>
        <end position="459"/>
    </location>
</feature>
<dbReference type="PROSITE" id="PS50109">
    <property type="entry name" value="HIS_KIN"/>
    <property type="match status" value="1"/>
</dbReference>
<organism evidence="7 8">
    <name type="scientific">Sphingomonas cremea</name>
    <dbReference type="NCBI Taxonomy" id="2904799"/>
    <lineage>
        <taxon>Bacteria</taxon>
        <taxon>Pseudomonadati</taxon>
        <taxon>Pseudomonadota</taxon>
        <taxon>Alphaproteobacteria</taxon>
        <taxon>Sphingomonadales</taxon>
        <taxon>Sphingomonadaceae</taxon>
        <taxon>Sphingomonas</taxon>
    </lineage>
</organism>
<dbReference type="EMBL" id="JAKFGM010000001">
    <property type="protein sequence ID" value="MCF2513957.1"/>
    <property type="molecule type" value="Genomic_DNA"/>
</dbReference>
<evidence type="ECO:0000313" key="7">
    <source>
        <dbReference type="EMBL" id="MCF2513957.1"/>
    </source>
</evidence>
<dbReference type="PANTHER" id="PTHR43711:SF1">
    <property type="entry name" value="HISTIDINE KINASE 1"/>
    <property type="match status" value="1"/>
</dbReference>
<dbReference type="Pfam" id="PF02518">
    <property type="entry name" value="HATPase_c"/>
    <property type="match status" value="1"/>
</dbReference>
<dbReference type="SUPFAM" id="SSF55874">
    <property type="entry name" value="ATPase domain of HSP90 chaperone/DNA topoisomerase II/histidine kinase"/>
    <property type="match status" value="1"/>
</dbReference>
<name>A0A9X1QKR4_9SPHN</name>
<dbReference type="EC" id="2.7.13.3" evidence="2"/>
<evidence type="ECO:0000313" key="8">
    <source>
        <dbReference type="Proteomes" id="UP001139410"/>
    </source>
</evidence>
<keyword evidence="5" id="KW-0902">Two-component regulatory system</keyword>
<evidence type="ECO:0000256" key="3">
    <source>
        <dbReference type="ARBA" id="ARBA00022679"/>
    </source>
</evidence>
<accession>A0A9X1QKR4</accession>
<dbReference type="GO" id="GO:0004673">
    <property type="term" value="F:protein histidine kinase activity"/>
    <property type="evidence" value="ECO:0007669"/>
    <property type="project" value="UniProtKB-EC"/>
</dbReference>
<dbReference type="SMART" id="SM00387">
    <property type="entry name" value="HATPase_c"/>
    <property type="match status" value="1"/>
</dbReference>
<keyword evidence="3" id="KW-0808">Transferase</keyword>
<keyword evidence="4 7" id="KW-0418">Kinase</keyword>
<dbReference type="InterPro" id="IPR003594">
    <property type="entry name" value="HATPase_dom"/>
</dbReference>
<dbReference type="Proteomes" id="UP001139410">
    <property type="component" value="Unassembled WGS sequence"/>
</dbReference>
<dbReference type="InterPro" id="IPR004358">
    <property type="entry name" value="Sig_transdc_His_kin-like_C"/>
</dbReference>
<dbReference type="GO" id="GO:0000160">
    <property type="term" value="P:phosphorelay signal transduction system"/>
    <property type="evidence" value="ECO:0007669"/>
    <property type="project" value="UniProtKB-KW"/>
</dbReference>
<reference evidence="7" key="1">
    <citation type="submission" date="2022-01" db="EMBL/GenBank/DDBJ databases">
        <authorList>
            <person name="Jo J.-H."/>
            <person name="Im W.-T."/>
        </authorList>
    </citation>
    <scope>NUCLEOTIDE SEQUENCE</scope>
    <source>
        <strain evidence="7">G124</strain>
    </source>
</reference>
<evidence type="ECO:0000256" key="4">
    <source>
        <dbReference type="ARBA" id="ARBA00022777"/>
    </source>
</evidence>
<dbReference type="InterPro" id="IPR050736">
    <property type="entry name" value="Sensor_HK_Regulatory"/>
</dbReference>
<dbReference type="InterPro" id="IPR005467">
    <property type="entry name" value="His_kinase_dom"/>
</dbReference>
<protein>
    <recommendedName>
        <fullName evidence="2">histidine kinase</fullName>
        <ecNumber evidence="2">2.7.13.3</ecNumber>
    </recommendedName>
</protein>
<dbReference type="Gene3D" id="3.30.565.10">
    <property type="entry name" value="Histidine kinase-like ATPase, C-terminal domain"/>
    <property type="match status" value="1"/>
</dbReference>
<evidence type="ECO:0000259" key="6">
    <source>
        <dbReference type="PROSITE" id="PS50109"/>
    </source>
</evidence>
<evidence type="ECO:0000256" key="1">
    <source>
        <dbReference type="ARBA" id="ARBA00000085"/>
    </source>
</evidence>